<dbReference type="Proteomes" id="UP001216139">
    <property type="component" value="Chromosome"/>
</dbReference>
<dbReference type="Pfam" id="PF05402">
    <property type="entry name" value="PqqD"/>
    <property type="match status" value="1"/>
</dbReference>
<keyword evidence="2" id="KW-1185">Reference proteome</keyword>
<sequence length="92" mass="10459">MLNITSKIIRNSDKFLSSSLGNEIVMMNTTNGTYIGLNEVSSNIWNYLENERTVGEIIDLLLNDYDVSRENCEPQTVECLEKMEKQGIIVVL</sequence>
<dbReference type="Gene3D" id="1.10.10.1150">
    <property type="entry name" value="Coenzyme PQQ synthesis protein D (PqqD)"/>
    <property type="match status" value="1"/>
</dbReference>
<dbReference type="InterPro" id="IPR008792">
    <property type="entry name" value="PQQD"/>
</dbReference>
<organism evidence="1 2">
    <name type="scientific">Mucilaginibacter jinjuensis</name>
    <dbReference type="NCBI Taxonomy" id="1176721"/>
    <lineage>
        <taxon>Bacteria</taxon>
        <taxon>Pseudomonadati</taxon>
        <taxon>Bacteroidota</taxon>
        <taxon>Sphingobacteriia</taxon>
        <taxon>Sphingobacteriales</taxon>
        <taxon>Sphingobacteriaceae</taxon>
        <taxon>Mucilaginibacter</taxon>
    </lineage>
</organism>
<reference evidence="1 2" key="1">
    <citation type="submission" date="2023-02" db="EMBL/GenBank/DDBJ databases">
        <title>Genome sequence of Mucilaginibacter jinjuensis strain KACC 16571.</title>
        <authorList>
            <person name="Kim S."/>
            <person name="Heo J."/>
            <person name="Kwon S.-W."/>
        </authorList>
    </citation>
    <scope>NUCLEOTIDE SEQUENCE [LARGE SCALE GENOMIC DNA]</scope>
    <source>
        <strain evidence="1 2">KACC 16571</strain>
    </source>
</reference>
<protein>
    <submittedName>
        <fullName evidence="1">PqqD family protein</fullName>
    </submittedName>
</protein>
<evidence type="ECO:0000313" key="2">
    <source>
        <dbReference type="Proteomes" id="UP001216139"/>
    </source>
</evidence>
<gene>
    <name evidence="1" type="ORF">PQO05_24445</name>
</gene>
<proteinExistence type="predicted"/>
<accession>A0ABY7T9K9</accession>
<evidence type="ECO:0000313" key="1">
    <source>
        <dbReference type="EMBL" id="WCT11887.1"/>
    </source>
</evidence>
<dbReference type="EMBL" id="CP117167">
    <property type="protein sequence ID" value="WCT11887.1"/>
    <property type="molecule type" value="Genomic_DNA"/>
</dbReference>
<name>A0ABY7T9K9_9SPHI</name>
<dbReference type="RefSeq" id="WP_273630085.1">
    <property type="nucleotide sequence ID" value="NZ_CP117167.1"/>
</dbReference>
<dbReference type="InterPro" id="IPR041881">
    <property type="entry name" value="PqqD_sf"/>
</dbReference>